<dbReference type="AlphaFoldDB" id="A0A8H4AAB8"/>
<gene>
    <name evidence="1" type="ORF">F8M41_001089</name>
</gene>
<dbReference type="EMBL" id="WTPW01001089">
    <property type="protein sequence ID" value="KAF0457841.1"/>
    <property type="molecule type" value="Genomic_DNA"/>
</dbReference>
<comment type="caution">
    <text evidence="1">The sequence shown here is derived from an EMBL/GenBank/DDBJ whole genome shotgun (WGS) entry which is preliminary data.</text>
</comment>
<dbReference type="OrthoDB" id="2382245at2759"/>
<accession>A0A8H4AAB8</accession>
<evidence type="ECO:0000313" key="2">
    <source>
        <dbReference type="Proteomes" id="UP000439903"/>
    </source>
</evidence>
<sequence>MVVVSTISSIFNYKIPEKTKELIANLSGTDKENRRWVAQEKGHGQMRKLELDQVQVHLSLLPSGSTSTPRQFRRFCPTQSGYVNIHPNTNLYLLYKNNPDQNIIHVLVEKLPGSESNII</sequence>
<organism evidence="1 2">
    <name type="scientific">Gigaspora margarita</name>
    <dbReference type="NCBI Taxonomy" id="4874"/>
    <lineage>
        <taxon>Eukaryota</taxon>
        <taxon>Fungi</taxon>
        <taxon>Fungi incertae sedis</taxon>
        <taxon>Mucoromycota</taxon>
        <taxon>Glomeromycotina</taxon>
        <taxon>Glomeromycetes</taxon>
        <taxon>Diversisporales</taxon>
        <taxon>Gigasporaceae</taxon>
        <taxon>Gigaspora</taxon>
    </lineage>
</organism>
<evidence type="ECO:0000313" key="1">
    <source>
        <dbReference type="EMBL" id="KAF0457841.1"/>
    </source>
</evidence>
<proteinExistence type="predicted"/>
<dbReference type="Proteomes" id="UP000439903">
    <property type="component" value="Unassembled WGS sequence"/>
</dbReference>
<protein>
    <submittedName>
        <fullName evidence="1">Uncharacterized protein</fullName>
    </submittedName>
</protein>
<reference evidence="1 2" key="1">
    <citation type="journal article" date="2019" name="Environ. Microbiol.">
        <title>At the nexus of three kingdoms: the genome of the mycorrhizal fungus Gigaspora margarita provides insights into plant, endobacterial and fungal interactions.</title>
        <authorList>
            <person name="Venice F."/>
            <person name="Ghignone S."/>
            <person name="Salvioli di Fossalunga A."/>
            <person name="Amselem J."/>
            <person name="Novero M."/>
            <person name="Xianan X."/>
            <person name="Sedzielewska Toro K."/>
            <person name="Morin E."/>
            <person name="Lipzen A."/>
            <person name="Grigoriev I.V."/>
            <person name="Henrissat B."/>
            <person name="Martin F.M."/>
            <person name="Bonfante P."/>
        </authorList>
    </citation>
    <scope>NUCLEOTIDE SEQUENCE [LARGE SCALE GENOMIC DNA]</scope>
    <source>
        <strain evidence="1 2">BEG34</strain>
    </source>
</reference>
<name>A0A8H4AAB8_GIGMA</name>
<keyword evidence="2" id="KW-1185">Reference proteome</keyword>